<name>A0AA87YU14_FICCA</name>
<keyword evidence="3" id="KW-0349">Heme</keyword>
<evidence type="ECO:0000256" key="11">
    <source>
        <dbReference type="SAM" id="Phobius"/>
    </source>
</evidence>
<dbReference type="SUPFAM" id="SSF48264">
    <property type="entry name" value="Cytochrome P450"/>
    <property type="match status" value="1"/>
</dbReference>
<evidence type="ECO:0000256" key="2">
    <source>
        <dbReference type="ARBA" id="ARBA00004370"/>
    </source>
</evidence>
<dbReference type="Pfam" id="PF00067">
    <property type="entry name" value="p450"/>
    <property type="match status" value="1"/>
</dbReference>
<reference evidence="12" key="1">
    <citation type="submission" date="2023-07" db="EMBL/GenBank/DDBJ databases">
        <title>draft genome sequence of fig (Ficus carica).</title>
        <authorList>
            <person name="Takahashi T."/>
            <person name="Nishimura K."/>
        </authorList>
    </citation>
    <scope>NUCLEOTIDE SEQUENCE</scope>
</reference>
<dbReference type="GO" id="GO:0016705">
    <property type="term" value="F:oxidoreductase activity, acting on paired donors, with incorporation or reduction of molecular oxygen"/>
    <property type="evidence" value="ECO:0007669"/>
    <property type="project" value="InterPro"/>
</dbReference>
<evidence type="ECO:0000256" key="5">
    <source>
        <dbReference type="ARBA" id="ARBA00022723"/>
    </source>
</evidence>
<keyword evidence="9" id="KW-0503">Monooxygenase</keyword>
<evidence type="ECO:0000256" key="3">
    <source>
        <dbReference type="ARBA" id="ARBA00022617"/>
    </source>
</evidence>
<evidence type="ECO:0000313" key="12">
    <source>
        <dbReference type="EMBL" id="GMN22052.1"/>
    </source>
</evidence>
<evidence type="ECO:0008006" key="17">
    <source>
        <dbReference type="Google" id="ProtNLM"/>
    </source>
</evidence>
<dbReference type="EMBL" id="BTGU01001362">
    <property type="protein sequence ID" value="GMN22104.1"/>
    <property type="molecule type" value="Genomic_DNA"/>
</dbReference>
<keyword evidence="5" id="KW-0479">Metal-binding</keyword>
<dbReference type="AlphaFoldDB" id="A0AA87YU14"/>
<gene>
    <name evidence="12" type="ORF">TIFTF001_040166</name>
    <name evidence="13" type="ORF">TIFTF001_040170</name>
    <name evidence="14" type="ORF">TIFTF001_040174</name>
    <name evidence="15" type="ORF">TIFTF001_040180</name>
</gene>
<protein>
    <recommendedName>
        <fullName evidence="17">Cytochrome P450</fullName>
    </recommendedName>
</protein>
<dbReference type="EMBL" id="BTGU01001360">
    <property type="protein sequence ID" value="GMN22077.1"/>
    <property type="molecule type" value="Genomic_DNA"/>
</dbReference>
<dbReference type="InterPro" id="IPR002401">
    <property type="entry name" value="Cyt_P450_E_grp-I"/>
</dbReference>
<dbReference type="InterPro" id="IPR001128">
    <property type="entry name" value="Cyt_P450"/>
</dbReference>
<evidence type="ECO:0000313" key="14">
    <source>
        <dbReference type="EMBL" id="GMN22094.1"/>
    </source>
</evidence>
<proteinExistence type="predicted"/>
<dbReference type="PANTHER" id="PTHR47947">
    <property type="entry name" value="CYTOCHROME P450 82C3-RELATED"/>
    <property type="match status" value="1"/>
</dbReference>
<keyword evidence="7" id="KW-0560">Oxidoreductase</keyword>
<dbReference type="EMBL" id="BTGU01001361">
    <property type="protein sequence ID" value="GMN22094.1"/>
    <property type="molecule type" value="Genomic_DNA"/>
</dbReference>
<evidence type="ECO:0000313" key="13">
    <source>
        <dbReference type="EMBL" id="GMN22077.1"/>
    </source>
</evidence>
<evidence type="ECO:0000256" key="4">
    <source>
        <dbReference type="ARBA" id="ARBA00022692"/>
    </source>
</evidence>
<evidence type="ECO:0000256" key="1">
    <source>
        <dbReference type="ARBA" id="ARBA00001971"/>
    </source>
</evidence>
<dbReference type="PRINTS" id="PR00463">
    <property type="entry name" value="EP450I"/>
</dbReference>
<comment type="subcellular location">
    <subcellularLocation>
        <location evidence="2">Membrane</location>
    </subcellularLocation>
</comment>
<dbReference type="GO" id="GO:0005506">
    <property type="term" value="F:iron ion binding"/>
    <property type="evidence" value="ECO:0007669"/>
    <property type="project" value="InterPro"/>
</dbReference>
<feature type="transmembrane region" description="Helical" evidence="11">
    <location>
        <begin position="12"/>
        <end position="30"/>
    </location>
</feature>
<dbReference type="GO" id="GO:0004497">
    <property type="term" value="F:monooxygenase activity"/>
    <property type="evidence" value="ECO:0007669"/>
    <property type="project" value="UniProtKB-KW"/>
</dbReference>
<evidence type="ECO:0000313" key="15">
    <source>
        <dbReference type="EMBL" id="GMN22104.1"/>
    </source>
</evidence>
<dbReference type="GO" id="GO:0016020">
    <property type="term" value="C:membrane"/>
    <property type="evidence" value="ECO:0007669"/>
    <property type="project" value="UniProtKB-SubCell"/>
</dbReference>
<evidence type="ECO:0000313" key="16">
    <source>
        <dbReference type="Proteomes" id="UP001187192"/>
    </source>
</evidence>
<evidence type="ECO:0000256" key="10">
    <source>
        <dbReference type="ARBA" id="ARBA00023136"/>
    </source>
</evidence>
<dbReference type="Proteomes" id="UP001187192">
    <property type="component" value="Unassembled WGS sequence"/>
</dbReference>
<keyword evidence="8" id="KW-0408">Iron</keyword>
<evidence type="ECO:0000256" key="8">
    <source>
        <dbReference type="ARBA" id="ARBA00023004"/>
    </source>
</evidence>
<dbReference type="PANTHER" id="PTHR47947:SF26">
    <property type="entry name" value="CYTOCHROME P450"/>
    <property type="match status" value="1"/>
</dbReference>
<dbReference type="InterPro" id="IPR050651">
    <property type="entry name" value="Plant_Cytochrome_P450_Monoox"/>
</dbReference>
<keyword evidence="6 11" id="KW-1133">Transmembrane helix</keyword>
<dbReference type="InterPro" id="IPR036396">
    <property type="entry name" value="Cyt_P450_sf"/>
</dbReference>
<dbReference type="EMBL" id="BTGU01001359">
    <property type="protein sequence ID" value="GMN22052.1"/>
    <property type="molecule type" value="Genomic_DNA"/>
</dbReference>
<sequence length="179" mass="20177">MYLQCDLPSIVPATATILSSLLLIISYLLWKPRGSRRTPPEAGGAWPVIGHLHLLAGSEPPHLTLGRMADEYGPIFTIRMGVHKALVISSWETAKEFLTTNDKVFAKRPKGIAAEILTYNYAMIAFSPYGGYWRQVRKVATLELLSNHRLEMLSHVRASEVKTAVKEKYELWATILEWN</sequence>
<comment type="cofactor">
    <cofactor evidence="1">
        <name>heme</name>
        <dbReference type="ChEBI" id="CHEBI:30413"/>
    </cofactor>
</comment>
<organism evidence="12 16">
    <name type="scientific">Ficus carica</name>
    <name type="common">Common fig</name>
    <dbReference type="NCBI Taxonomy" id="3494"/>
    <lineage>
        <taxon>Eukaryota</taxon>
        <taxon>Viridiplantae</taxon>
        <taxon>Streptophyta</taxon>
        <taxon>Embryophyta</taxon>
        <taxon>Tracheophyta</taxon>
        <taxon>Spermatophyta</taxon>
        <taxon>Magnoliopsida</taxon>
        <taxon>eudicotyledons</taxon>
        <taxon>Gunneridae</taxon>
        <taxon>Pentapetalae</taxon>
        <taxon>rosids</taxon>
        <taxon>fabids</taxon>
        <taxon>Rosales</taxon>
        <taxon>Moraceae</taxon>
        <taxon>Ficeae</taxon>
        <taxon>Ficus</taxon>
    </lineage>
</organism>
<accession>A0AA87YU14</accession>
<comment type="caution">
    <text evidence="12">The sequence shown here is derived from an EMBL/GenBank/DDBJ whole genome shotgun (WGS) entry which is preliminary data.</text>
</comment>
<evidence type="ECO:0000256" key="7">
    <source>
        <dbReference type="ARBA" id="ARBA00023002"/>
    </source>
</evidence>
<keyword evidence="16" id="KW-1185">Reference proteome</keyword>
<dbReference type="GO" id="GO:0020037">
    <property type="term" value="F:heme binding"/>
    <property type="evidence" value="ECO:0007669"/>
    <property type="project" value="InterPro"/>
</dbReference>
<keyword evidence="10 11" id="KW-0472">Membrane</keyword>
<dbReference type="Gene3D" id="1.10.630.10">
    <property type="entry name" value="Cytochrome P450"/>
    <property type="match status" value="1"/>
</dbReference>
<keyword evidence="4 11" id="KW-0812">Transmembrane</keyword>
<evidence type="ECO:0000256" key="9">
    <source>
        <dbReference type="ARBA" id="ARBA00023033"/>
    </source>
</evidence>
<evidence type="ECO:0000256" key="6">
    <source>
        <dbReference type="ARBA" id="ARBA00022989"/>
    </source>
</evidence>